<dbReference type="Gene3D" id="1.10.1200.10">
    <property type="entry name" value="ACP-like"/>
    <property type="match status" value="1"/>
</dbReference>
<dbReference type="InterPro" id="IPR036736">
    <property type="entry name" value="ACP-like_sf"/>
</dbReference>
<dbReference type="AlphaFoldDB" id="A0A382JC42"/>
<proteinExistence type="predicted"/>
<reference evidence="2" key="1">
    <citation type="submission" date="2018-05" db="EMBL/GenBank/DDBJ databases">
        <authorList>
            <person name="Lanie J.A."/>
            <person name="Ng W.-L."/>
            <person name="Kazmierczak K.M."/>
            <person name="Andrzejewski T.M."/>
            <person name="Davidsen T.M."/>
            <person name="Wayne K.J."/>
            <person name="Tettelin H."/>
            <person name="Glass J.I."/>
            <person name="Rusch D."/>
            <person name="Podicherti R."/>
            <person name="Tsui H.-C.T."/>
            <person name="Winkler M.E."/>
        </authorList>
    </citation>
    <scope>NUCLEOTIDE SEQUENCE</scope>
</reference>
<name>A0A382JC42_9ZZZZ</name>
<dbReference type="PROSITE" id="PS50075">
    <property type="entry name" value="CARRIER"/>
    <property type="match status" value="1"/>
</dbReference>
<feature type="domain" description="Carrier" evidence="1">
    <location>
        <begin position="1"/>
        <end position="71"/>
    </location>
</feature>
<protein>
    <recommendedName>
        <fullName evidence="1">Carrier domain-containing protein</fullName>
    </recommendedName>
</protein>
<organism evidence="2">
    <name type="scientific">marine metagenome</name>
    <dbReference type="NCBI Taxonomy" id="408172"/>
    <lineage>
        <taxon>unclassified sequences</taxon>
        <taxon>metagenomes</taxon>
        <taxon>ecological metagenomes</taxon>
    </lineage>
</organism>
<accession>A0A382JC42</accession>
<dbReference type="SUPFAM" id="SSF47336">
    <property type="entry name" value="ACP-like"/>
    <property type="match status" value="1"/>
</dbReference>
<sequence>MEELIKYLSEKLDVDVSEISPTSHLIDDLDSDDWTNLEVIIEVGKKWNRPITDEEAGTIETVQDIFDIINN</sequence>
<dbReference type="EMBL" id="UINC01072888">
    <property type="protein sequence ID" value="SVC08847.1"/>
    <property type="molecule type" value="Genomic_DNA"/>
</dbReference>
<evidence type="ECO:0000259" key="1">
    <source>
        <dbReference type="PROSITE" id="PS50075"/>
    </source>
</evidence>
<dbReference type="InterPro" id="IPR009081">
    <property type="entry name" value="PP-bd_ACP"/>
</dbReference>
<gene>
    <name evidence="2" type="ORF">METZ01_LOCUS261701</name>
</gene>
<evidence type="ECO:0000313" key="2">
    <source>
        <dbReference type="EMBL" id="SVC08847.1"/>
    </source>
</evidence>